<comment type="caution">
    <text evidence="1">The sequence shown here is derived from an EMBL/GenBank/DDBJ whole genome shotgun (WGS) entry which is preliminary data.</text>
</comment>
<dbReference type="EMBL" id="LNCU01000039">
    <property type="protein sequence ID" value="KWV58210.1"/>
    <property type="molecule type" value="Genomic_DNA"/>
</dbReference>
<name>A0A109K019_9BRAD</name>
<evidence type="ECO:0000313" key="1">
    <source>
        <dbReference type="EMBL" id="KWV58210.1"/>
    </source>
</evidence>
<proteinExistence type="predicted"/>
<evidence type="ECO:0000313" key="2">
    <source>
        <dbReference type="Proteomes" id="UP000057737"/>
    </source>
</evidence>
<accession>A0A109K019</accession>
<reference evidence="1 2" key="1">
    <citation type="submission" date="2015-11" db="EMBL/GenBank/DDBJ databases">
        <title>Draft Genome Sequence of the Strain BR 10303 (Bradyrhizobium sp.) isolated from nodules of Centrolobium paraense.</title>
        <authorList>
            <person name="Zelli J.E."/>
            <person name="Simoes-Araujo J.L."/>
            <person name="Barauna A.C."/>
            <person name="Silva K."/>
        </authorList>
    </citation>
    <scope>NUCLEOTIDE SEQUENCE [LARGE SCALE GENOMIC DNA]</scope>
    <source>
        <strain evidence="1 2">BR 10303</strain>
    </source>
</reference>
<organism evidence="1 2">
    <name type="scientific">Bradyrhizobium macuxiense</name>
    <dbReference type="NCBI Taxonomy" id="1755647"/>
    <lineage>
        <taxon>Bacteria</taxon>
        <taxon>Pseudomonadati</taxon>
        <taxon>Pseudomonadota</taxon>
        <taxon>Alphaproteobacteria</taxon>
        <taxon>Hyphomicrobiales</taxon>
        <taxon>Nitrobacteraceae</taxon>
        <taxon>Bradyrhizobium</taxon>
    </lineage>
</organism>
<gene>
    <name evidence="1" type="ORF">AS156_36025</name>
</gene>
<dbReference type="OrthoDB" id="9825414at2"/>
<dbReference type="AlphaFoldDB" id="A0A109K019"/>
<sequence length="149" mass="17049">MAENDRLRSILEKQDAADRAQVAELARQAMADHRAKERKDRVVNEWRRLYRALAQTVATTNAAMTGGRKLYLQPYNPDADRTVGDVIIMFEDKYSEDVQRKCVVGVQLDGTVSVSIKPQSKEYHLDIWTASIDQLEGIVYDFMELNIET</sequence>
<dbReference type="Proteomes" id="UP000057737">
    <property type="component" value="Unassembled WGS sequence"/>
</dbReference>
<dbReference type="RefSeq" id="WP_066503946.1">
    <property type="nucleotide sequence ID" value="NZ_LNCU01000039.1"/>
</dbReference>
<keyword evidence="2" id="KW-1185">Reference proteome</keyword>
<protein>
    <submittedName>
        <fullName evidence="1">Uncharacterized protein</fullName>
    </submittedName>
</protein>